<dbReference type="Gene3D" id="3.30.1370.100">
    <property type="entry name" value="MutL, C-terminal domain, regulatory subdomain"/>
    <property type="match status" value="1"/>
</dbReference>
<evidence type="ECO:0000256" key="1">
    <source>
        <dbReference type="ARBA" id="ARBA00006082"/>
    </source>
</evidence>
<accession>A0A968KRD4</accession>
<evidence type="ECO:0000313" key="9">
    <source>
        <dbReference type="Proteomes" id="UP000711995"/>
    </source>
</evidence>
<dbReference type="GO" id="GO:0030983">
    <property type="term" value="F:mismatched DNA binding"/>
    <property type="evidence" value="ECO:0007669"/>
    <property type="project" value="InterPro"/>
</dbReference>
<sequence length="603" mass="68109">MNRIIVLPPQEARRIAAGEVIERPSSALRELIDNAIDAKASHITIHLKAGGIEEITIIDNGIGMDKEDLTLCIVSHATSKIQRVEDLDHLATLGFRGEALASLTSCAKVEIISKKEAFPAHRLLAYDGAIQSLQPTAHPIGTTIHIKELFYNIPVRKRFLKSIASEAKDSLLVIYEKSLAHPHIAFTVTMDGKEKLHLPVASLAQRAATLYSQQLSNDPLVMFSEQTVEKDGFSLQIIASPPHLHRSDKRYIHFYANGRRIIEYAPIQALMHAYDAVLPGGQYPSGFIFAQIRPDLVDFNIHPAKREAKFRNMPLIHRSIIDILQTKLIVKSPASSTHHEHIFRPLSLSDQLEPQKEKNQAKSLIRTTKNTQDKRDLHPHQYSRITTQGDPIASFLQIESNSTPNKSLVTSLSTHPPKRSEVISQPQQSWYYLGQIFGVFLLVERGSVLYLIDQHAAHERILFDQICQAPPKVDRLLYPLTIELSTDQLMLIQLAKEELLGMGIEFTSPDDTHIELHSTPSDGNSVAFWQEYLLNLEKGLKKTMYATLACRQAIKEGDYLDDQAAMKLIQDTFTLDQPFCPHGRPLWIELTQDQLYKWIKRTI</sequence>
<feature type="domain" description="MutL C-terminal dimerisation" evidence="6">
    <location>
        <begin position="432"/>
        <end position="560"/>
    </location>
</feature>
<dbReference type="HAMAP" id="MF_00149">
    <property type="entry name" value="DNA_mis_repair"/>
    <property type="match status" value="1"/>
</dbReference>
<keyword evidence="8" id="KW-0378">Hydrolase</keyword>
<dbReference type="GO" id="GO:0032300">
    <property type="term" value="C:mismatch repair complex"/>
    <property type="evidence" value="ECO:0007669"/>
    <property type="project" value="InterPro"/>
</dbReference>
<dbReference type="EMBL" id="JAATLJ010000001">
    <property type="protein sequence ID" value="NIZ40633.1"/>
    <property type="molecule type" value="Genomic_DNA"/>
</dbReference>
<dbReference type="InterPro" id="IPR042121">
    <property type="entry name" value="MutL_C_regsub"/>
</dbReference>
<dbReference type="CDD" id="cd16926">
    <property type="entry name" value="HATPase_MutL-MLH-PMS-like"/>
    <property type="match status" value="1"/>
</dbReference>
<evidence type="ECO:0000256" key="4">
    <source>
        <dbReference type="ARBA" id="ARBA00023204"/>
    </source>
</evidence>
<dbReference type="Pfam" id="PF08676">
    <property type="entry name" value="MutL_C"/>
    <property type="match status" value="1"/>
</dbReference>
<dbReference type="AlphaFoldDB" id="A0A968KRD4"/>
<dbReference type="GO" id="GO:0004519">
    <property type="term" value="F:endonuclease activity"/>
    <property type="evidence" value="ECO:0007669"/>
    <property type="project" value="UniProtKB-KW"/>
</dbReference>
<keyword evidence="3 5" id="KW-0227">DNA damage</keyword>
<dbReference type="InterPro" id="IPR014790">
    <property type="entry name" value="MutL_C"/>
</dbReference>
<dbReference type="InterPro" id="IPR013507">
    <property type="entry name" value="DNA_mismatch_S5_2-like"/>
</dbReference>
<dbReference type="InterPro" id="IPR042120">
    <property type="entry name" value="MutL_C_dimsub"/>
</dbReference>
<dbReference type="FunFam" id="3.30.565.10:FF:000003">
    <property type="entry name" value="DNA mismatch repair endonuclease MutL"/>
    <property type="match status" value="1"/>
</dbReference>
<organism evidence="8 9">
    <name type="scientific">Entomospira entomophila</name>
    <dbReference type="NCBI Taxonomy" id="2719988"/>
    <lineage>
        <taxon>Bacteria</taxon>
        <taxon>Pseudomonadati</taxon>
        <taxon>Spirochaetota</taxon>
        <taxon>Spirochaetia</taxon>
        <taxon>Spirochaetales</taxon>
        <taxon>Spirochaetaceae</taxon>
        <taxon>Entomospira</taxon>
    </lineage>
</organism>
<dbReference type="SUPFAM" id="SSF54211">
    <property type="entry name" value="Ribosomal protein S5 domain 2-like"/>
    <property type="match status" value="1"/>
</dbReference>
<dbReference type="InterPro" id="IPR020568">
    <property type="entry name" value="Ribosomal_Su5_D2-typ_SF"/>
</dbReference>
<dbReference type="InterPro" id="IPR036890">
    <property type="entry name" value="HATPase_C_sf"/>
</dbReference>
<dbReference type="GO" id="GO:0005524">
    <property type="term" value="F:ATP binding"/>
    <property type="evidence" value="ECO:0007669"/>
    <property type="project" value="InterPro"/>
</dbReference>
<keyword evidence="8" id="KW-0255">Endonuclease</keyword>
<evidence type="ECO:0000259" key="6">
    <source>
        <dbReference type="SMART" id="SM00853"/>
    </source>
</evidence>
<dbReference type="InterPro" id="IPR038973">
    <property type="entry name" value="MutL/Mlh/Pms-like"/>
</dbReference>
<dbReference type="SMART" id="SM00853">
    <property type="entry name" value="MutL_C"/>
    <property type="match status" value="1"/>
</dbReference>
<dbReference type="Gene3D" id="3.30.565.10">
    <property type="entry name" value="Histidine kinase-like ATPase, C-terminal domain"/>
    <property type="match status" value="1"/>
</dbReference>
<evidence type="ECO:0000256" key="3">
    <source>
        <dbReference type="ARBA" id="ARBA00022763"/>
    </source>
</evidence>
<dbReference type="PANTHER" id="PTHR10073">
    <property type="entry name" value="DNA MISMATCH REPAIR PROTEIN MLH, PMS, MUTL"/>
    <property type="match status" value="1"/>
</dbReference>
<reference evidence="8 9" key="1">
    <citation type="submission" date="2020-03" db="EMBL/GenBank/DDBJ databases">
        <title>Spirochaetal bacteria isolated from arthropods constitute a novel genus Entomospira genus novum within the order Spirochaetales.</title>
        <authorList>
            <person name="Grana-Miraglia L."/>
            <person name="Sikutova S."/>
            <person name="Fingerle V."/>
            <person name="Sing A."/>
            <person name="Castillo-Ramirez S."/>
            <person name="Margos G."/>
            <person name="Rudolf I."/>
        </authorList>
    </citation>
    <scope>NUCLEOTIDE SEQUENCE [LARGE SCALE GENOMIC DNA]</scope>
    <source>
        <strain evidence="8 9">BR193</strain>
    </source>
</reference>
<protein>
    <recommendedName>
        <fullName evidence="2 5">DNA mismatch repair protein MutL</fullName>
    </recommendedName>
</protein>
<dbReference type="PANTHER" id="PTHR10073:SF12">
    <property type="entry name" value="DNA MISMATCH REPAIR PROTEIN MLH1"/>
    <property type="match status" value="1"/>
</dbReference>
<keyword evidence="9" id="KW-1185">Reference proteome</keyword>
<dbReference type="Proteomes" id="UP000711995">
    <property type="component" value="Unassembled WGS sequence"/>
</dbReference>
<dbReference type="InterPro" id="IPR020667">
    <property type="entry name" value="DNA_mismatch_repair_MutL"/>
</dbReference>
<dbReference type="RefSeq" id="WP_167700220.1">
    <property type="nucleotide sequence ID" value="NZ_CP118174.1"/>
</dbReference>
<dbReference type="GO" id="GO:0016887">
    <property type="term" value="F:ATP hydrolysis activity"/>
    <property type="evidence" value="ECO:0007669"/>
    <property type="project" value="InterPro"/>
</dbReference>
<keyword evidence="8" id="KW-0540">Nuclease</keyword>
<dbReference type="GO" id="GO:0140664">
    <property type="term" value="F:ATP-dependent DNA damage sensor activity"/>
    <property type="evidence" value="ECO:0007669"/>
    <property type="project" value="InterPro"/>
</dbReference>
<name>A0A968KRD4_9SPIO</name>
<dbReference type="InterPro" id="IPR002099">
    <property type="entry name" value="MutL/Mlh/PMS"/>
</dbReference>
<dbReference type="CDD" id="cd00782">
    <property type="entry name" value="MutL_Trans"/>
    <property type="match status" value="1"/>
</dbReference>
<proteinExistence type="inferred from homology"/>
<dbReference type="InterPro" id="IPR037198">
    <property type="entry name" value="MutL_C_sf"/>
</dbReference>
<dbReference type="Gene3D" id="3.30.1540.20">
    <property type="entry name" value="MutL, C-terminal domain, dimerisation subdomain"/>
    <property type="match status" value="1"/>
</dbReference>
<evidence type="ECO:0000256" key="2">
    <source>
        <dbReference type="ARBA" id="ARBA00021975"/>
    </source>
</evidence>
<keyword evidence="4 5" id="KW-0234">DNA repair</keyword>
<comment type="caution">
    <text evidence="8">The sequence shown here is derived from an EMBL/GenBank/DDBJ whole genome shotgun (WGS) entry which is preliminary data.</text>
</comment>
<evidence type="ECO:0000313" key="8">
    <source>
        <dbReference type="EMBL" id="NIZ40633.1"/>
    </source>
</evidence>
<evidence type="ECO:0000259" key="7">
    <source>
        <dbReference type="SMART" id="SM01340"/>
    </source>
</evidence>
<dbReference type="GO" id="GO:0006298">
    <property type="term" value="P:mismatch repair"/>
    <property type="evidence" value="ECO:0007669"/>
    <property type="project" value="UniProtKB-UniRule"/>
</dbReference>
<dbReference type="Pfam" id="PF13589">
    <property type="entry name" value="HATPase_c_3"/>
    <property type="match status" value="1"/>
</dbReference>
<dbReference type="NCBIfam" id="TIGR00585">
    <property type="entry name" value="mutl"/>
    <property type="match status" value="1"/>
</dbReference>
<dbReference type="InterPro" id="IPR014721">
    <property type="entry name" value="Ribsml_uS5_D2-typ_fold_subgr"/>
</dbReference>
<feature type="domain" description="DNA mismatch repair protein S5" evidence="7">
    <location>
        <begin position="207"/>
        <end position="329"/>
    </location>
</feature>
<evidence type="ECO:0000256" key="5">
    <source>
        <dbReference type="HAMAP-Rule" id="MF_00149"/>
    </source>
</evidence>
<dbReference type="SUPFAM" id="SSF55874">
    <property type="entry name" value="ATPase domain of HSP90 chaperone/DNA topoisomerase II/histidine kinase"/>
    <property type="match status" value="1"/>
</dbReference>
<dbReference type="SMART" id="SM01340">
    <property type="entry name" value="DNA_mis_repair"/>
    <property type="match status" value="1"/>
</dbReference>
<dbReference type="InterPro" id="IPR014762">
    <property type="entry name" value="DNA_mismatch_repair_CS"/>
</dbReference>
<dbReference type="Gene3D" id="3.30.230.10">
    <property type="match status" value="1"/>
</dbReference>
<dbReference type="SUPFAM" id="SSF118116">
    <property type="entry name" value="DNA mismatch repair protein MutL"/>
    <property type="match status" value="1"/>
</dbReference>
<comment type="function">
    <text evidence="5">This protein is involved in the repair of mismatches in DNA. It is required for dam-dependent methyl-directed DNA mismatch repair. May act as a 'molecular matchmaker', a protein that promotes the formation of a stable complex between two or more DNA-binding proteins in an ATP-dependent manner without itself being part of a final effector complex.</text>
</comment>
<dbReference type="PROSITE" id="PS00058">
    <property type="entry name" value="DNA_MISMATCH_REPAIR_1"/>
    <property type="match status" value="1"/>
</dbReference>
<comment type="similarity">
    <text evidence="1 5">Belongs to the DNA mismatch repair MutL/HexB family.</text>
</comment>
<gene>
    <name evidence="5 8" type="primary">mutL</name>
    <name evidence="8" type="ORF">HCT14_03780</name>
</gene>
<dbReference type="Pfam" id="PF01119">
    <property type="entry name" value="DNA_mis_repair"/>
    <property type="match status" value="1"/>
</dbReference>